<dbReference type="InterPro" id="IPR029069">
    <property type="entry name" value="HotDog_dom_sf"/>
</dbReference>
<dbReference type="AlphaFoldDB" id="A0A939MKM7"/>
<dbReference type="Gene3D" id="3.10.129.10">
    <property type="entry name" value="Hotdog Thioesterase"/>
    <property type="match status" value="1"/>
</dbReference>
<organism evidence="2 3">
    <name type="scientific">Leucobacter weissii</name>
    <dbReference type="NCBI Taxonomy" id="1983706"/>
    <lineage>
        <taxon>Bacteria</taxon>
        <taxon>Bacillati</taxon>
        <taxon>Actinomycetota</taxon>
        <taxon>Actinomycetes</taxon>
        <taxon>Micrococcales</taxon>
        <taxon>Microbacteriaceae</taxon>
        <taxon>Leucobacter</taxon>
    </lineage>
</organism>
<comment type="caution">
    <text evidence="2">The sequence shown here is derived from an EMBL/GenBank/DDBJ whole genome shotgun (WGS) entry which is preliminary data.</text>
</comment>
<dbReference type="CDD" id="cd00586">
    <property type="entry name" value="4HBT"/>
    <property type="match status" value="1"/>
</dbReference>
<reference evidence="2" key="1">
    <citation type="submission" date="2021-03" db="EMBL/GenBank/DDBJ databases">
        <title>Leucobacter chromiisoli sp. nov., isolated from chromium-containing soil of chemical plant.</title>
        <authorList>
            <person name="Xu Z."/>
        </authorList>
    </citation>
    <scope>NUCLEOTIDE SEQUENCE</scope>
    <source>
        <strain evidence="2">S27</strain>
    </source>
</reference>
<dbReference type="PANTHER" id="PTHR31793">
    <property type="entry name" value="4-HYDROXYBENZOYL-COA THIOESTERASE FAMILY MEMBER"/>
    <property type="match status" value="1"/>
</dbReference>
<proteinExistence type="predicted"/>
<feature type="region of interest" description="Disordered" evidence="1">
    <location>
        <begin position="156"/>
        <end position="181"/>
    </location>
</feature>
<dbReference type="Proteomes" id="UP000664382">
    <property type="component" value="Unassembled WGS sequence"/>
</dbReference>
<dbReference type="RefSeq" id="WP_208097742.1">
    <property type="nucleotide sequence ID" value="NZ_JAGDYM010000009.1"/>
</dbReference>
<sequence>MARTHVDLELRWGDQDAYGHVNNVAIARFLEESRVRTFWLGSGRERTGMERHFRGDDPEGPKMLVASQRIEFLRVLEYAERPITVELWIGRLGGSSLEIHYEIVDHASREETVDGAAEERRVVARAITTVVIVDGATLRPVRLSAEGRASVEPWTDEPLRFRGPLDEDDQGGFRSVSPDRY</sequence>
<dbReference type="PANTHER" id="PTHR31793:SF24">
    <property type="entry name" value="LONG-CHAIN ACYL-COA THIOESTERASE FADM"/>
    <property type="match status" value="1"/>
</dbReference>
<evidence type="ECO:0000313" key="3">
    <source>
        <dbReference type="Proteomes" id="UP000664382"/>
    </source>
</evidence>
<evidence type="ECO:0000313" key="2">
    <source>
        <dbReference type="EMBL" id="MBO1901985.1"/>
    </source>
</evidence>
<accession>A0A939MKM7</accession>
<evidence type="ECO:0000256" key="1">
    <source>
        <dbReference type="SAM" id="MobiDB-lite"/>
    </source>
</evidence>
<dbReference type="Pfam" id="PF13279">
    <property type="entry name" value="4HBT_2"/>
    <property type="match status" value="1"/>
</dbReference>
<name>A0A939MKM7_9MICO</name>
<keyword evidence="3" id="KW-1185">Reference proteome</keyword>
<dbReference type="InterPro" id="IPR050563">
    <property type="entry name" value="4-hydroxybenzoyl-CoA_TE"/>
</dbReference>
<gene>
    <name evidence="2" type="ORF">J4H92_08490</name>
</gene>
<dbReference type="GO" id="GO:0047617">
    <property type="term" value="F:fatty acyl-CoA hydrolase activity"/>
    <property type="evidence" value="ECO:0007669"/>
    <property type="project" value="TreeGrafter"/>
</dbReference>
<protein>
    <submittedName>
        <fullName evidence="2">Thioesterase family protein</fullName>
    </submittedName>
</protein>
<dbReference type="EMBL" id="JAGDYM010000009">
    <property type="protein sequence ID" value="MBO1901985.1"/>
    <property type="molecule type" value="Genomic_DNA"/>
</dbReference>
<dbReference type="SUPFAM" id="SSF54637">
    <property type="entry name" value="Thioesterase/thiol ester dehydrase-isomerase"/>
    <property type="match status" value="1"/>
</dbReference>